<sequence>MGIAVGKPLTPHDSFLPMKYVIHAEHEQRVRVDVYTFGLKGQESYRHFQSDPASRHSHYRVQHLDTPNPVEAPLHQDNERELQPRRCKRINAPDAVDHHLHLRLQSGDLLNLGQHLVALHLFQENVAEIEDDELLDANLHFLHQTRFLLGICLDILWRPWLRFRRKGKNYTLVWKGSFKNHREFVTGKRKKK</sequence>
<keyword evidence="2" id="KW-1185">Reference proteome</keyword>
<gene>
    <name evidence="1" type="ORF">STAS_13747</name>
</gene>
<reference evidence="2" key="1">
    <citation type="journal article" date="2019" name="Curr. Biol.">
        <title>Genome Sequence of Striga asiatica Provides Insight into the Evolution of Plant Parasitism.</title>
        <authorList>
            <person name="Yoshida S."/>
            <person name="Kim S."/>
            <person name="Wafula E.K."/>
            <person name="Tanskanen J."/>
            <person name="Kim Y.M."/>
            <person name="Honaas L."/>
            <person name="Yang Z."/>
            <person name="Spallek T."/>
            <person name="Conn C.E."/>
            <person name="Ichihashi Y."/>
            <person name="Cheong K."/>
            <person name="Cui S."/>
            <person name="Der J.P."/>
            <person name="Gundlach H."/>
            <person name="Jiao Y."/>
            <person name="Hori C."/>
            <person name="Ishida J.K."/>
            <person name="Kasahara H."/>
            <person name="Kiba T."/>
            <person name="Kim M.S."/>
            <person name="Koo N."/>
            <person name="Laohavisit A."/>
            <person name="Lee Y.H."/>
            <person name="Lumba S."/>
            <person name="McCourt P."/>
            <person name="Mortimer J.C."/>
            <person name="Mutuku J.M."/>
            <person name="Nomura T."/>
            <person name="Sasaki-Sekimoto Y."/>
            <person name="Seto Y."/>
            <person name="Wang Y."/>
            <person name="Wakatake T."/>
            <person name="Sakakibara H."/>
            <person name="Demura T."/>
            <person name="Yamaguchi S."/>
            <person name="Yoneyama K."/>
            <person name="Manabe R.I."/>
            <person name="Nelson D.C."/>
            <person name="Schulman A.H."/>
            <person name="Timko M.P."/>
            <person name="dePamphilis C.W."/>
            <person name="Choi D."/>
            <person name="Shirasu K."/>
        </authorList>
    </citation>
    <scope>NUCLEOTIDE SEQUENCE [LARGE SCALE GENOMIC DNA]</scope>
    <source>
        <strain evidence="2">cv. UVA1</strain>
    </source>
</reference>
<evidence type="ECO:0000313" key="2">
    <source>
        <dbReference type="Proteomes" id="UP000325081"/>
    </source>
</evidence>
<dbReference type="Proteomes" id="UP000325081">
    <property type="component" value="Unassembled WGS sequence"/>
</dbReference>
<accession>A0A5A7PXS7</accession>
<organism evidence="1 2">
    <name type="scientific">Striga asiatica</name>
    <name type="common">Asiatic witchweed</name>
    <name type="synonym">Buchnera asiatica</name>
    <dbReference type="NCBI Taxonomy" id="4170"/>
    <lineage>
        <taxon>Eukaryota</taxon>
        <taxon>Viridiplantae</taxon>
        <taxon>Streptophyta</taxon>
        <taxon>Embryophyta</taxon>
        <taxon>Tracheophyta</taxon>
        <taxon>Spermatophyta</taxon>
        <taxon>Magnoliopsida</taxon>
        <taxon>eudicotyledons</taxon>
        <taxon>Gunneridae</taxon>
        <taxon>Pentapetalae</taxon>
        <taxon>asterids</taxon>
        <taxon>lamiids</taxon>
        <taxon>Lamiales</taxon>
        <taxon>Orobanchaceae</taxon>
        <taxon>Buchnereae</taxon>
        <taxon>Striga</taxon>
    </lineage>
</organism>
<name>A0A5A7PXS7_STRAF</name>
<dbReference type="EMBL" id="BKCP01005339">
    <property type="protein sequence ID" value="GER37342.1"/>
    <property type="molecule type" value="Genomic_DNA"/>
</dbReference>
<protein>
    <submittedName>
        <fullName evidence="1">F-box and associated interaction domains-containing protein</fullName>
    </submittedName>
</protein>
<comment type="caution">
    <text evidence="1">The sequence shown here is derived from an EMBL/GenBank/DDBJ whole genome shotgun (WGS) entry which is preliminary data.</text>
</comment>
<dbReference type="AlphaFoldDB" id="A0A5A7PXS7"/>
<evidence type="ECO:0000313" key="1">
    <source>
        <dbReference type="EMBL" id="GER37342.1"/>
    </source>
</evidence>
<proteinExistence type="predicted"/>